<comment type="similarity">
    <text evidence="1 2">Belongs to the prohibitin family.</text>
</comment>
<gene>
    <name evidence="4" type="ORF">BC936DRAFT_139371</name>
</gene>
<accession>A0A433BA07</accession>
<dbReference type="GO" id="GO:0000423">
    <property type="term" value="P:mitophagy"/>
    <property type="evidence" value="ECO:0007669"/>
    <property type="project" value="UniProtKB-ARBA"/>
</dbReference>
<sequence length="180" mass="20141">MQMVSLTLCILYRPEISHLLSIYQNLGIDYDEHILPSIGNEVLKSIVTQFDAGELITQREIVLLRIREDLVKRVIEFNIQLEDVLITYMTFGKDFMNAKQEKLASIICAEGDAQVAELISQALKKAGKSLIEFCHIEVSKNIVLTLAQVKNMMYLLSSGEKNGGSNILLNLIGVLDGGRE</sequence>
<proteinExistence type="inferred from homology"/>
<feature type="domain" description="Band 7" evidence="3">
    <location>
        <begin position="2"/>
        <end position="117"/>
    </location>
</feature>
<keyword evidence="2" id="KW-0496">Mitochondrion</keyword>
<dbReference type="OrthoDB" id="275637at2759"/>
<dbReference type="InterPro" id="IPR001107">
    <property type="entry name" value="Band_7"/>
</dbReference>
<evidence type="ECO:0000313" key="5">
    <source>
        <dbReference type="Proteomes" id="UP000268093"/>
    </source>
</evidence>
<evidence type="ECO:0000313" key="4">
    <source>
        <dbReference type="EMBL" id="RUP18524.1"/>
    </source>
</evidence>
<reference evidence="4 5" key="1">
    <citation type="journal article" date="2018" name="New Phytol.">
        <title>Phylogenomics of Endogonaceae and evolution of mycorrhizas within Mucoromycota.</title>
        <authorList>
            <person name="Chang Y."/>
            <person name="Desiro A."/>
            <person name="Na H."/>
            <person name="Sandor L."/>
            <person name="Lipzen A."/>
            <person name="Clum A."/>
            <person name="Barry K."/>
            <person name="Grigoriev I.V."/>
            <person name="Martin F.M."/>
            <person name="Stajich J.E."/>
            <person name="Smith M.E."/>
            <person name="Bonito G."/>
            <person name="Spatafora J.W."/>
        </authorList>
    </citation>
    <scope>NUCLEOTIDE SEQUENCE [LARGE SCALE GENOMIC DNA]</scope>
    <source>
        <strain evidence="4 5">GMNB39</strain>
    </source>
</reference>
<protein>
    <recommendedName>
        <fullName evidence="2">Prohibitin</fullName>
    </recommendedName>
</protein>
<dbReference type="Proteomes" id="UP000268093">
    <property type="component" value="Unassembled WGS sequence"/>
</dbReference>
<dbReference type="InterPro" id="IPR000163">
    <property type="entry name" value="Prohibitin"/>
</dbReference>
<keyword evidence="2" id="KW-0472">Membrane</keyword>
<keyword evidence="5" id="KW-1185">Reference proteome</keyword>
<comment type="caution">
    <text evidence="4">The sequence shown here is derived from an EMBL/GenBank/DDBJ whole genome shotgun (WGS) entry which is preliminary data.</text>
</comment>
<dbReference type="PRINTS" id="PR00679">
    <property type="entry name" value="PROHIBITIN"/>
</dbReference>
<organism evidence="4 5">
    <name type="scientific">Jimgerdemannia flammicorona</name>
    <dbReference type="NCBI Taxonomy" id="994334"/>
    <lineage>
        <taxon>Eukaryota</taxon>
        <taxon>Fungi</taxon>
        <taxon>Fungi incertae sedis</taxon>
        <taxon>Mucoromycota</taxon>
        <taxon>Mucoromycotina</taxon>
        <taxon>Endogonomycetes</taxon>
        <taxon>Endogonales</taxon>
        <taxon>Endogonaceae</taxon>
        <taxon>Jimgerdemannia</taxon>
    </lineage>
</organism>
<dbReference type="PANTHER" id="PTHR23222">
    <property type="entry name" value="PROHIBITIN"/>
    <property type="match status" value="1"/>
</dbReference>
<dbReference type="Pfam" id="PF01145">
    <property type="entry name" value="Band_7"/>
    <property type="match status" value="1"/>
</dbReference>
<evidence type="ECO:0000256" key="2">
    <source>
        <dbReference type="RuleBase" id="RU366048"/>
    </source>
</evidence>
<dbReference type="EMBL" id="RBNI01014843">
    <property type="protein sequence ID" value="RUP18524.1"/>
    <property type="molecule type" value="Genomic_DNA"/>
</dbReference>
<evidence type="ECO:0000256" key="1">
    <source>
        <dbReference type="ARBA" id="ARBA00009658"/>
    </source>
</evidence>
<dbReference type="PANTHER" id="PTHR23222:SF0">
    <property type="entry name" value="PROHIBITIN 1"/>
    <property type="match status" value="1"/>
</dbReference>
<name>A0A433BA07_9FUNG</name>
<dbReference type="GO" id="GO:0007005">
    <property type="term" value="P:mitochondrion organization"/>
    <property type="evidence" value="ECO:0007669"/>
    <property type="project" value="TreeGrafter"/>
</dbReference>
<evidence type="ECO:0000259" key="3">
    <source>
        <dbReference type="Pfam" id="PF01145"/>
    </source>
</evidence>
<dbReference type="InterPro" id="IPR036013">
    <property type="entry name" value="Band_7/SPFH_dom_sf"/>
</dbReference>
<dbReference type="GO" id="GO:0005743">
    <property type="term" value="C:mitochondrial inner membrane"/>
    <property type="evidence" value="ECO:0007669"/>
    <property type="project" value="UniProtKB-SubCell"/>
</dbReference>
<comment type="subcellular location">
    <subcellularLocation>
        <location evidence="2">Mitochondrion inner membrane</location>
    </subcellularLocation>
</comment>
<dbReference type="AlphaFoldDB" id="A0A433BA07"/>
<keyword evidence="2" id="KW-0999">Mitochondrion inner membrane</keyword>
<dbReference type="SUPFAM" id="SSF117892">
    <property type="entry name" value="Band 7/SPFH domain"/>
    <property type="match status" value="1"/>
</dbReference>
<feature type="non-terminal residue" evidence="4">
    <location>
        <position position="180"/>
    </location>
</feature>